<gene>
    <name evidence="1" type="ORF">E2C01_073509</name>
</gene>
<dbReference type="Proteomes" id="UP000324222">
    <property type="component" value="Unassembled WGS sequence"/>
</dbReference>
<keyword evidence="2" id="KW-1185">Reference proteome</keyword>
<dbReference type="EMBL" id="VSRR010049960">
    <property type="protein sequence ID" value="MPC78998.1"/>
    <property type="molecule type" value="Genomic_DNA"/>
</dbReference>
<name>A0A5B7IDQ0_PORTR</name>
<comment type="caution">
    <text evidence="1">The sequence shown here is derived from an EMBL/GenBank/DDBJ whole genome shotgun (WGS) entry which is preliminary data.</text>
</comment>
<evidence type="ECO:0000313" key="1">
    <source>
        <dbReference type="EMBL" id="MPC78998.1"/>
    </source>
</evidence>
<sequence>MISFLPFPQNTSYHHCPVSRGSLTLPSCLVSFPPYPQNTSYHCPVASIILVAPRLLISLASPCFLHKDPRG</sequence>
<proteinExistence type="predicted"/>
<reference evidence="1 2" key="1">
    <citation type="submission" date="2019-05" db="EMBL/GenBank/DDBJ databases">
        <title>Another draft genome of Portunus trituberculatus and its Hox gene families provides insights of decapod evolution.</title>
        <authorList>
            <person name="Jeong J.-H."/>
            <person name="Song I."/>
            <person name="Kim S."/>
            <person name="Choi T."/>
            <person name="Kim D."/>
            <person name="Ryu S."/>
            <person name="Kim W."/>
        </authorList>
    </citation>
    <scope>NUCLEOTIDE SEQUENCE [LARGE SCALE GENOMIC DNA]</scope>
    <source>
        <tissue evidence="1">Muscle</tissue>
    </source>
</reference>
<accession>A0A5B7IDQ0</accession>
<protein>
    <submittedName>
        <fullName evidence="1">Uncharacterized protein</fullName>
    </submittedName>
</protein>
<dbReference type="AlphaFoldDB" id="A0A5B7IDQ0"/>
<evidence type="ECO:0000313" key="2">
    <source>
        <dbReference type="Proteomes" id="UP000324222"/>
    </source>
</evidence>
<organism evidence="1 2">
    <name type="scientific">Portunus trituberculatus</name>
    <name type="common">Swimming crab</name>
    <name type="synonym">Neptunus trituberculatus</name>
    <dbReference type="NCBI Taxonomy" id="210409"/>
    <lineage>
        <taxon>Eukaryota</taxon>
        <taxon>Metazoa</taxon>
        <taxon>Ecdysozoa</taxon>
        <taxon>Arthropoda</taxon>
        <taxon>Crustacea</taxon>
        <taxon>Multicrustacea</taxon>
        <taxon>Malacostraca</taxon>
        <taxon>Eumalacostraca</taxon>
        <taxon>Eucarida</taxon>
        <taxon>Decapoda</taxon>
        <taxon>Pleocyemata</taxon>
        <taxon>Brachyura</taxon>
        <taxon>Eubrachyura</taxon>
        <taxon>Portunoidea</taxon>
        <taxon>Portunidae</taxon>
        <taxon>Portuninae</taxon>
        <taxon>Portunus</taxon>
    </lineage>
</organism>